<proteinExistence type="predicted"/>
<name>A0ABT4SU99_9ACTN</name>
<evidence type="ECO:0000256" key="1">
    <source>
        <dbReference type="SAM" id="Phobius"/>
    </source>
</evidence>
<keyword evidence="1" id="KW-0812">Transmembrane</keyword>
<dbReference type="Proteomes" id="UP001212498">
    <property type="component" value="Unassembled WGS sequence"/>
</dbReference>
<protein>
    <submittedName>
        <fullName evidence="2">Uncharacterized protein</fullName>
    </submittedName>
</protein>
<dbReference type="RefSeq" id="WP_271275931.1">
    <property type="nucleotide sequence ID" value="NZ_BAABFD010000001.1"/>
</dbReference>
<accession>A0ABT4SU99</accession>
<dbReference type="EMBL" id="JAPNUD010000017">
    <property type="protein sequence ID" value="MDA0640836.1"/>
    <property type="molecule type" value="Genomic_DNA"/>
</dbReference>
<keyword evidence="3" id="KW-1185">Reference proteome</keyword>
<feature type="transmembrane region" description="Helical" evidence="1">
    <location>
        <begin position="54"/>
        <end position="74"/>
    </location>
</feature>
<evidence type="ECO:0000313" key="3">
    <source>
        <dbReference type="Proteomes" id="UP001212498"/>
    </source>
</evidence>
<sequence length="79" mass="8983">MIATNRPHRLMGQMRWVHKPRHYGVGQLIMSFFFFLVALLLMTSGWSLVLSRTLSILMFGCVVAGPVFMFSAGIPRRTP</sequence>
<gene>
    <name evidence="2" type="ORF">OUY24_09415</name>
</gene>
<keyword evidence="1" id="KW-1133">Transmembrane helix</keyword>
<reference evidence="2 3" key="1">
    <citation type="submission" date="2022-11" db="EMBL/GenBank/DDBJ databases">
        <title>Nonomuraea corallina sp. nov., a new species of the genus Nonomuraea isolated from sea side sediment in Thai sea.</title>
        <authorList>
            <person name="Ngamcharungchit C."/>
            <person name="Matsumoto A."/>
            <person name="Suriyachadkun C."/>
            <person name="Panbangred W."/>
            <person name="Inahashi Y."/>
            <person name="Intra B."/>
        </authorList>
    </citation>
    <scope>NUCLEOTIDE SEQUENCE [LARGE SCALE GENOMIC DNA]</scope>
    <source>
        <strain evidence="2 3">DSM 43553</strain>
    </source>
</reference>
<organism evidence="2 3">
    <name type="scientific">Nonomuraea ferruginea</name>
    <dbReference type="NCBI Taxonomy" id="46174"/>
    <lineage>
        <taxon>Bacteria</taxon>
        <taxon>Bacillati</taxon>
        <taxon>Actinomycetota</taxon>
        <taxon>Actinomycetes</taxon>
        <taxon>Streptosporangiales</taxon>
        <taxon>Streptosporangiaceae</taxon>
        <taxon>Nonomuraea</taxon>
    </lineage>
</organism>
<feature type="transmembrane region" description="Helical" evidence="1">
    <location>
        <begin position="21"/>
        <end position="42"/>
    </location>
</feature>
<evidence type="ECO:0000313" key="2">
    <source>
        <dbReference type="EMBL" id="MDA0640836.1"/>
    </source>
</evidence>
<comment type="caution">
    <text evidence="2">The sequence shown here is derived from an EMBL/GenBank/DDBJ whole genome shotgun (WGS) entry which is preliminary data.</text>
</comment>
<keyword evidence="1" id="KW-0472">Membrane</keyword>